<keyword evidence="6" id="KW-1185">Reference proteome</keyword>
<keyword evidence="3" id="KW-0804">Transcription</keyword>
<dbReference type="SMART" id="SM00345">
    <property type="entry name" value="HTH_GNTR"/>
    <property type="match status" value="1"/>
</dbReference>
<name>A0A4R0JGQ7_9ACTN</name>
<dbReference type="InterPro" id="IPR036388">
    <property type="entry name" value="WH-like_DNA-bd_sf"/>
</dbReference>
<dbReference type="OrthoDB" id="120836at2"/>
<dbReference type="GO" id="GO:0003700">
    <property type="term" value="F:DNA-binding transcription factor activity"/>
    <property type="evidence" value="ECO:0007669"/>
    <property type="project" value="InterPro"/>
</dbReference>
<dbReference type="Pfam" id="PF00392">
    <property type="entry name" value="GntR"/>
    <property type="match status" value="1"/>
</dbReference>
<proteinExistence type="predicted"/>
<dbReference type="InterPro" id="IPR000524">
    <property type="entry name" value="Tscrpt_reg_HTH_GntR"/>
</dbReference>
<dbReference type="PROSITE" id="PS50949">
    <property type="entry name" value="HTH_GNTR"/>
    <property type="match status" value="1"/>
</dbReference>
<dbReference type="EMBL" id="SJKD01000007">
    <property type="protein sequence ID" value="TCC46061.1"/>
    <property type="molecule type" value="Genomic_DNA"/>
</dbReference>
<dbReference type="GO" id="GO:0003677">
    <property type="term" value="F:DNA binding"/>
    <property type="evidence" value="ECO:0007669"/>
    <property type="project" value="UniProtKB-KW"/>
</dbReference>
<dbReference type="CDD" id="cd07377">
    <property type="entry name" value="WHTH_GntR"/>
    <property type="match status" value="1"/>
</dbReference>
<protein>
    <submittedName>
        <fullName evidence="5">GntR family transcriptional regulator</fullName>
    </submittedName>
</protein>
<feature type="domain" description="HTH gntR-type" evidence="4">
    <location>
        <begin position="8"/>
        <end position="76"/>
    </location>
</feature>
<evidence type="ECO:0000256" key="2">
    <source>
        <dbReference type="ARBA" id="ARBA00023125"/>
    </source>
</evidence>
<dbReference type="SUPFAM" id="SSF64288">
    <property type="entry name" value="Chorismate lyase-like"/>
    <property type="match status" value="1"/>
</dbReference>
<dbReference type="PRINTS" id="PR00035">
    <property type="entry name" value="HTHGNTR"/>
</dbReference>
<dbReference type="InterPro" id="IPR050679">
    <property type="entry name" value="Bact_HTH_transcr_reg"/>
</dbReference>
<dbReference type="InterPro" id="IPR028978">
    <property type="entry name" value="Chorismate_lyase_/UTRA_dom_sf"/>
</dbReference>
<dbReference type="Pfam" id="PF07702">
    <property type="entry name" value="UTRA"/>
    <property type="match status" value="1"/>
</dbReference>
<keyword evidence="1" id="KW-0805">Transcription regulation</keyword>
<reference evidence="5 6" key="1">
    <citation type="submission" date="2019-02" db="EMBL/GenBank/DDBJ databases">
        <title>Kribbella capetownensis sp. nov. and Kribbella speibonae sp. nov., isolated from soil.</title>
        <authorList>
            <person name="Curtis S.M."/>
            <person name="Norton I."/>
            <person name="Everest G.J."/>
            <person name="Meyers P.R."/>
        </authorList>
    </citation>
    <scope>NUCLEOTIDE SEQUENCE [LARGE SCALE GENOMIC DNA]</scope>
    <source>
        <strain evidence="5 6">YM53</strain>
    </source>
</reference>
<evidence type="ECO:0000256" key="3">
    <source>
        <dbReference type="ARBA" id="ARBA00023163"/>
    </source>
</evidence>
<dbReference type="RefSeq" id="WP_131517154.1">
    <property type="nucleotide sequence ID" value="NZ_SJKD01000007.1"/>
</dbReference>
<dbReference type="GO" id="GO:0045892">
    <property type="term" value="P:negative regulation of DNA-templated transcription"/>
    <property type="evidence" value="ECO:0007669"/>
    <property type="project" value="TreeGrafter"/>
</dbReference>
<keyword evidence="2" id="KW-0238">DNA-binding</keyword>
<dbReference type="AlphaFoldDB" id="A0A4R0JGQ7"/>
<evidence type="ECO:0000313" key="5">
    <source>
        <dbReference type="EMBL" id="TCC46061.1"/>
    </source>
</evidence>
<dbReference type="SUPFAM" id="SSF46785">
    <property type="entry name" value="Winged helix' DNA-binding domain"/>
    <property type="match status" value="1"/>
</dbReference>
<accession>A0A4R0JGQ7</accession>
<evidence type="ECO:0000256" key="1">
    <source>
        <dbReference type="ARBA" id="ARBA00023015"/>
    </source>
</evidence>
<sequence>MSREVGGRAKYRVIADELRAAINSGTYGPGDRLPGENTLMEHYGVARMTARQALSVLQNEGLTTTRKGSGVFVRDFRPIVRQGIARLSREGWGTGRGIWDSDDDNRSLTVDKIRVREVTASGYVADVFGLEEGEPVVRRDRRYLLDGRPVLLAVSSFPASVVRGTPIAEKNTGPGGVYARLAELGLAPGHFREDLRSRMPSDDEASILALNPGTPVTTIVRTAYTDNGTPVEVNEMTLDASAYVLRYDFDA</sequence>
<dbReference type="PANTHER" id="PTHR44846">
    <property type="entry name" value="MANNOSYL-D-GLYCERATE TRANSPORT/METABOLISM SYSTEM REPRESSOR MNGR-RELATED"/>
    <property type="match status" value="1"/>
</dbReference>
<dbReference type="InterPro" id="IPR011663">
    <property type="entry name" value="UTRA"/>
</dbReference>
<organism evidence="5 6">
    <name type="scientific">Kribbella capetownensis</name>
    <dbReference type="NCBI Taxonomy" id="1572659"/>
    <lineage>
        <taxon>Bacteria</taxon>
        <taxon>Bacillati</taxon>
        <taxon>Actinomycetota</taxon>
        <taxon>Actinomycetes</taxon>
        <taxon>Propionibacteriales</taxon>
        <taxon>Kribbellaceae</taxon>
        <taxon>Kribbella</taxon>
    </lineage>
</organism>
<dbReference type="InterPro" id="IPR036390">
    <property type="entry name" value="WH_DNA-bd_sf"/>
</dbReference>
<dbReference type="PANTHER" id="PTHR44846:SF17">
    <property type="entry name" value="GNTR-FAMILY TRANSCRIPTIONAL REGULATOR"/>
    <property type="match status" value="1"/>
</dbReference>
<dbReference type="Proteomes" id="UP000293342">
    <property type="component" value="Unassembled WGS sequence"/>
</dbReference>
<dbReference type="Gene3D" id="3.40.1410.10">
    <property type="entry name" value="Chorismate lyase-like"/>
    <property type="match status" value="1"/>
</dbReference>
<evidence type="ECO:0000313" key="6">
    <source>
        <dbReference type="Proteomes" id="UP000293342"/>
    </source>
</evidence>
<dbReference type="Gene3D" id="1.10.10.10">
    <property type="entry name" value="Winged helix-like DNA-binding domain superfamily/Winged helix DNA-binding domain"/>
    <property type="match status" value="1"/>
</dbReference>
<comment type="caution">
    <text evidence="5">The sequence shown here is derived from an EMBL/GenBank/DDBJ whole genome shotgun (WGS) entry which is preliminary data.</text>
</comment>
<dbReference type="SMART" id="SM00866">
    <property type="entry name" value="UTRA"/>
    <property type="match status" value="1"/>
</dbReference>
<gene>
    <name evidence="5" type="ORF">E0H75_30665</name>
</gene>
<evidence type="ECO:0000259" key="4">
    <source>
        <dbReference type="PROSITE" id="PS50949"/>
    </source>
</evidence>